<dbReference type="OrthoDB" id="982633at2"/>
<evidence type="ECO:0008006" key="3">
    <source>
        <dbReference type="Google" id="ProtNLM"/>
    </source>
</evidence>
<dbReference type="KEGG" id="simp:C6571_07085"/>
<dbReference type="PROSITE" id="PS51318">
    <property type="entry name" value="TAT"/>
    <property type="match status" value="1"/>
</dbReference>
<name>A0A2S0MZG4_9BURK</name>
<protein>
    <recommendedName>
        <fullName evidence="3">Nitrous oxide reductase accessory protein NosL</fullName>
    </recommendedName>
</protein>
<dbReference type="Pfam" id="PF05573">
    <property type="entry name" value="NosL"/>
    <property type="match status" value="1"/>
</dbReference>
<dbReference type="InterPro" id="IPR008719">
    <property type="entry name" value="N2O_reductase_NosL"/>
</dbReference>
<dbReference type="EMBL" id="CP027669">
    <property type="protein sequence ID" value="AVO41083.1"/>
    <property type="molecule type" value="Genomic_DNA"/>
</dbReference>
<reference evidence="1 2" key="1">
    <citation type="submission" date="2018-03" db="EMBL/GenBank/DDBJ databases">
        <title>Genome sequencing of Simplicispira sp.</title>
        <authorList>
            <person name="Kim S.-J."/>
            <person name="Heo J."/>
            <person name="Kwon S.-W."/>
        </authorList>
    </citation>
    <scope>NUCLEOTIDE SEQUENCE [LARGE SCALE GENOMIC DNA]</scope>
    <source>
        <strain evidence="1 2">SC1-8</strain>
    </source>
</reference>
<accession>A0A2S0MZG4</accession>
<evidence type="ECO:0000313" key="1">
    <source>
        <dbReference type="EMBL" id="AVO41083.1"/>
    </source>
</evidence>
<dbReference type="Proteomes" id="UP000239326">
    <property type="component" value="Chromosome"/>
</dbReference>
<dbReference type="PANTHER" id="PTHR41247:SF1">
    <property type="entry name" value="HTH-TYPE TRANSCRIPTIONAL REPRESSOR YCNK"/>
    <property type="match status" value="1"/>
</dbReference>
<dbReference type="SUPFAM" id="SSF160387">
    <property type="entry name" value="NosL/MerB-like"/>
    <property type="match status" value="1"/>
</dbReference>
<organism evidence="1 2">
    <name type="scientific">Simplicispira suum</name>
    <dbReference type="NCBI Taxonomy" id="2109915"/>
    <lineage>
        <taxon>Bacteria</taxon>
        <taxon>Pseudomonadati</taxon>
        <taxon>Pseudomonadota</taxon>
        <taxon>Betaproteobacteria</taxon>
        <taxon>Burkholderiales</taxon>
        <taxon>Comamonadaceae</taxon>
        <taxon>Simplicispira</taxon>
    </lineage>
</organism>
<proteinExistence type="predicted"/>
<keyword evidence="2" id="KW-1185">Reference proteome</keyword>
<dbReference type="Gene3D" id="3.30.70.2050">
    <property type="match status" value="1"/>
</dbReference>
<gene>
    <name evidence="1" type="ORF">C6571_07085</name>
</gene>
<dbReference type="AlphaFoldDB" id="A0A2S0MZG4"/>
<dbReference type="InterPro" id="IPR006311">
    <property type="entry name" value="TAT_signal"/>
</dbReference>
<dbReference type="RefSeq" id="WP_106446069.1">
    <property type="nucleotide sequence ID" value="NZ_CP027669.1"/>
</dbReference>
<dbReference type="PANTHER" id="PTHR41247">
    <property type="entry name" value="HTH-TYPE TRANSCRIPTIONAL REPRESSOR YCNK"/>
    <property type="match status" value="1"/>
</dbReference>
<evidence type="ECO:0000313" key="2">
    <source>
        <dbReference type="Proteomes" id="UP000239326"/>
    </source>
</evidence>
<sequence>MNSPALSSRRTWLTLGLAALAFGALPGASAWVARKAVPEPESDFCLVAPPTPYDPASGLALDAARAVPRDARCPVCGMYPSRSPDWAAQIIFANGDVQFFDSPLSLFMYLGDVARYSPGRSAGEIVAHYVTDIPSRSWVAARSAFYVTGSSAKGPMRAGNLPAFASPDAVRQFAAQRGGKVLAFADVDAALVAQLGGQGGHAH</sequence>